<evidence type="ECO:0000256" key="1">
    <source>
        <dbReference type="ARBA" id="ARBA00022630"/>
    </source>
</evidence>
<comment type="caution">
    <text evidence="4">The sequence shown here is derived from an EMBL/GenBank/DDBJ whole genome shotgun (WGS) entry which is preliminary data.</text>
</comment>
<dbReference type="InterPro" id="IPR051796">
    <property type="entry name" value="ISF_SsuE-like"/>
</dbReference>
<reference evidence="4" key="1">
    <citation type="submission" date="2020-05" db="EMBL/GenBank/DDBJ databases">
        <title>Genomic insights into acetone-butanol-ethanol (ABE) fermentation by sequencing solventogenic clostridia strains.</title>
        <authorList>
            <person name="Brown S."/>
        </authorList>
    </citation>
    <scope>NUCLEOTIDE SEQUENCE</scope>
    <source>
        <strain evidence="4">DJ126</strain>
    </source>
</reference>
<dbReference type="AlphaFoldDB" id="A0A9Q5CD77"/>
<gene>
    <name evidence="4" type="ORF">DFH45_001338</name>
</gene>
<dbReference type="Proteomes" id="UP000821656">
    <property type="component" value="Unassembled WGS sequence"/>
</dbReference>
<evidence type="ECO:0000256" key="2">
    <source>
        <dbReference type="ARBA" id="ARBA00022643"/>
    </source>
</evidence>
<evidence type="ECO:0000259" key="3">
    <source>
        <dbReference type="Pfam" id="PF03358"/>
    </source>
</evidence>
<dbReference type="InterPro" id="IPR005025">
    <property type="entry name" value="FMN_Rdtase-like_dom"/>
</dbReference>
<dbReference type="Gene3D" id="3.40.50.360">
    <property type="match status" value="1"/>
</dbReference>
<dbReference type="Pfam" id="PF03358">
    <property type="entry name" value="FMN_red"/>
    <property type="match status" value="1"/>
</dbReference>
<accession>A0A9Q5CD77</accession>
<dbReference type="EMBL" id="JABSXK010000001">
    <property type="protein sequence ID" value="NRV08375.1"/>
    <property type="molecule type" value="Genomic_DNA"/>
</dbReference>
<name>A0A9Q5CD77_CLOBE</name>
<keyword evidence="1" id="KW-0285">Flavoprotein</keyword>
<protein>
    <submittedName>
        <fullName evidence="4">Multimeric flavodoxin WrbA</fullName>
    </submittedName>
</protein>
<dbReference type="PANTHER" id="PTHR43278">
    <property type="entry name" value="NAD(P)H-DEPENDENT FMN-CONTAINING OXIDOREDUCTASE YWQN-RELATED"/>
    <property type="match status" value="1"/>
</dbReference>
<organism evidence="4 5">
    <name type="scientific">Clostridium beijerinckii</name>
    <name type="common">Clostridium MP</name>
    <dbReference type="NCBI Taxonomy" id="1520"/>
    <lineage>
        <taxon>Bacteria</taxon>
        <taxon>Bacillati</taxon>
        <taxon>Bacillota</taxon>
        <taxon>Clostridia</taxon>
        <taxon>Eubacteriales</taxon>
        <taxon>Clostridiaceae</taxon>
        <taxon>Clostridium</taxon>
    </lineage>
</organism>
<dbReference type="GO" id="GO:0016491">
    <property type="term" value="F:oxidoreductase activity"/>
    <property type="evidence" value="ECO:0007669"/>
    <property type="project" value="InterPro"/>
</dbReference>
<proteinExistence type="predicted"/>
<feature type="domain" description="NADPH-dependent FMN reductase-like" evidence="3">
    <location>
        <begin position="6"/>
        <end position="179"/>
    </location>
</feature>
<sequence>MEKKKVLGISFGKKMGNTDVMIKQALLECEEAGCDIKFIRPDDMNIHICTGCTACVVGMVSGRGKGECVLKDDFHIIDEAIMESDAIIIGSPVYEMGPTGNFRVVCDRIGPSHDLSFRKTTYDAGIEVGKDKSLLPDERSFKKRVAALVAVGGAMTENWVTFALPTMFAFPMSLGMDVIDTYKYYGAMAYEHVLGNDKVMNRMSSLGQNILTALNAKNEEERTKWREDHAGICPVCHNDMLTVSHKGMEVECPTCGIIGELKADNGEINVYFLDEQIARSRMTYAGKLEHSTEIRTCAVGPGQIPNLKERKQKYLHVGEYPID</sequence>
<dbReference type="InterPro" id="IPR029039">
    <property type="entry name" value="Flavoprotein-like_sf"/>
</dbReference>
<dbReference type="SUPFAM" id="SSF52218">
    <property type="entry name" value="Flavoproteins"/>
    <property type="match status" value="1"/>
</dbReference>
<evidence type="ECO:0000313" key="5">
    <source>
        <dbReference type="Proteomes" id="UP000821656"/>
    </source>
</evidence>
<dbReference type="PANTHER" id="PTHR43278:SF2">
    <property type="entry name" value="IRON-SULFUR FLAVOPROTEIN"/>
    <property type="match status" value="1"/>
</dbReference>
<evidence type="ECO:0000313" key="4">
    <source>
        <dbReference type="EMBL" id="NRV08375.1"/>
    </source>
</evidence>
<keyword evidence="2" id="KW-0288">FMN</keyword>
<dbReference type="RefSeq" id="WP_077304304.1">
    <property type="nucleotide sequence ID" value="NZ_CP016090.1"/>
</dbReference>